<dbReference type="InterPro" id="IPR036770">
    <property type="entry name" value="Ankyrin_rpt-contain_sf"/>
</dbReference>
<dbReference type="AlphaFoldDB" id="A0A9W8Q185"/>
<dbReference type="Pfam" id="PF00023">
    <property type="entry name" value="Ank"/>
    <property type="match status" value="1"/>
</dbReference>
<feature type="repeat" description="ANK" evidence="1">
    <location>
        <begin position="431"/>
        <end position="463"/>
    </location>
</feature>
<feature type="compositionally biased region" description="Polar residues" evidence="2">
    <location>
        <begin position="279"/>
        <end position="289"/>
    </location>
</feature>
<reference evidence="3" key="1">
    <citation type="submission" date="2022-10" db="EMBL/GenBank/DDBJ databases">
        <title>Fusarium specimens isolated from Avocado Roots.</title>
        <authorList>
            <person name="Stajich J."/>
            <person name="Roper C."/>
            <person name="Heimlech-Rivalta G."/>
        </authorList>
    </citation>
    <scope>NUCLEOTIDE SEQUENCE</scope>
    <source>
        <strain evidence="3">CF00143</strain>
    </source>
</reference>
<gene>
    <name evidence="3" type="ORF">NW766_000882</name>
</gene>
<evidence type="ECO:0008006" key="5">
    <source>
        <dbReference type="Google" id="ProtNLM"/>
    </source>
</evidence>
<dbReference type="PROSITE" id="PS50297">
    <property type="entry name" value="ANK_REP_REGION"/>
    <property type="match status" value="1"/>
</dbReference>
<dbReference type="InterPro" id="IPR002110">
    <property type="entry name" value="Ankyrin_rpt"/>
</dbReference>
<feature type="region of interest" description="Disordered" evidence="2">
    <location>
        <begin position="273"/>
        <end position="305"/>
    </location>
</feature>
<evidence type="ECO:0000256" key="1">
    <source>
        <dbReference type="PROSITE-ProRule" id="PRU00023"/>
    </source>
</evidence>
<organism evidence="3 4">
    <name type="scientific">Fusarium irregulare</name>
    <dbReference type="NCBI Taxonomy" id="2494466"/>
    <lineage>
        <taxon>Eukaryota</taxon>
        <taxon>Fungi</taxon>
        <taxon>Dikarya</taxon>
        <taxon>Ascomycota</taxon>
        <taxon>Pezizomycotina</taxon>
        <taxon>Sordariomycetes</taxon>
        <taxon>Hypocreomycetidae</taxon>
        <taxon>Hypocreales</taxon>
        <taxon>Nectriaceae</taxon>
        <taxon>Fusarium</taxon>
        <taxon>Fusarium incarnatum-equiseti species complex</taxon>
    </lineage>
</organism>
<keyword evidence="1" id="KW-0040">ANK repeat</keyword>
<evidence type="ECO:0000313" key="4">
    <source>
        <dbReference type="Proteomes" id="UP001152130"/>
    </source>
</evidence>
<dbReference type="SUPFAM" id="SSF48403">
    <property type="entry name" value="Ankyrin repeat"/>
    <property type="match status" value="1"/>
</dbReference>
<sequence length="463" mass="52035">MAVALEAVGVAASFVQLADVSIRTSLYLYSFFSSIHQAKDEFQRHVSVIRDIHDVIQLIRQMTVTQSFQPIEEEMLKKQLLSITHELSTLEKVTAGKDPAKLTVRLKWVLKSPEIDRALQELERRKSSLTILLQTITMKDSAQTRGHQDSNRMMLESLLSLVMQQNQQGALTVSDISTRLDGLSIQMDSTVQMWKESLSESSSALIKNHEVALEGYMDRFLQRAVDSYILPHIEQSLSKRSEMQNAATLLLIQEAMGQATDEMAGLVADITKDERIGQEESTPTQSPKTDANLRDPPLAPLSDNDRLTSKFRRSGICRSTGTKEWSYWASISSVGTFRVQCRSQNGDNGRFWTIQSDFWPSVTSLLSRCISLKYSSNYDPQGYMALFPSLAIHPIISKDHPIWNLIERGDLAGVRLQLREHRNGPHDQDSDGVSLLMYASWTGSLDVAQFLLTQGADPTRTNV</sequence>
<accession>A0A9W8Q185</accession>
<dbReference type="Proteomes" id="UP001152130">
    <property type="component" value="Unassembled WGS sequence"/>
</dbReference>
<dbReference type="Gene3D" id="1.25.40.20">
    <property type="entry name" value="Ankyrin repeat-containing domain"/>
    <property type="match status" value="1"/>
</dbReference>
<evidence type="ECO:0000256" key="2">
    <source>
        <dbReference type="SAM" id="MobiDB-lite"/>
    </source>
</evidence>
<proteinExistence type="predicted"/>
<name>A0A9W8Q185_9HYPO</name>
<dbReference type="EMBL" id="JAPDHF010000001">
    <property type="protein sequence ID" value="KAJ4024642.1"/>
    <property type="molecule type" value="Genomic_DNA"/>
</dbReference>
<protein>
    <recommendedName>
        <fullName evidence="5">Fungal N-terminal domain-containing protein</fullName>
    </recommendedName>
</protein>
<keyword evidence="4" id="KW-1185">Reference proteome</keyword>
<dbReference type="PROSITE" id="PS50088">
    <property type="entry name" value="ANK_REPEAT"/>
    <property type="match status" value="1"/>
</dbReference>
<comment type="caution">
    <text evidence="3">The sequence shown here is derived from an EMBL/GenBank/DDBJ whole genome shotgun (WGS) entry which is preliminary data.</text>
</comment>
<dbReference type="SMART" id="SM00248">
    <property type="entry name" value="ANK"/>
    <property type="match status" value="1"/>
</dbReference>
<evidence type="ECO:0000313" key="3">
    <source>
        <dbReference type="EMBL" id="KAJ4024642.1"/>
    </source>
</evidence>